<evidence type="ECO:0000256" key="2">
    <source>
        <dbReference type="SAM" id="MobiDB-lite"/>
    </source>
</evidence>
<feature type="coiled-coil region" evidence="1">
    <location>
        <begin position="332"/>
        <end position="560"/>
    </location>
</feature>
<dbReference type="GO" id="GO:0007020">
    <property type="term" value="P:microtubule nucleation"/>
    <property type="evidence" value="ECO:0007669"/>
    <property type="project" value="TreeGrafter"/>
</dbReference>
<comment type="caution">
    <text evidence="3">The sequence shown here is derived from an EMBL/GenBank/DDBJ whole genome shotgun (WGS) entry which is preliminary data.</text>
</comment>
<dbReference type="STRING" id="1806994.A0A507CGG5"/>
<proteinExistence type="predicted"/>
<dbReference type="RefSeq" id="XP_031028023.1">
    <property type="nucleotide sequence ID" value="XM_031166062.1"/>
</dbReference>
<feature type="region of interest" description="Disordered" evidence="2">
    <location>
        <begin position="713"/>
        <end position="734"/>
    </location>
</feature>
<dbReference type="GeneID" id="42001359"/>
<reference evidence="3 4" key="1">
    <citation type="journal article" date="2019" name="Sci. Rep.">
        <title>Comparative genomics of chytrid fungi reveal insights into the obligate biotrophic and pathogenic lifestyle of Synchytrium endobioticum.</title>
        <authorList>
            <person name="van de Vossenberg B.T.L.H."/>
            <person name="Warris S."/>
            <person name="Nguyen H.D.T."/>
            <person name="van Gent-Pelzer M.P.E."/>
            <person name="Joly D.L."/>
            <person name="van de Geest H.C."/>
            <person name="Bonants P.J.M."/>
            <person name="Smith D.S."/>
            <person name="Levesque C.A."/>
            <person name="van der Lee T.A.J."/>
        </authorList>
    </citation>
    <scope>NUCLEOTIDE SEQUENCE [LARGE SCALE GENOMIC DNA]</scope>
    <source>
        <strain evidence="3 4">JEL517</strain>
    </source>
</reference>
<evidence type="ECO:0000256" key="1">
    <source>
        <dbReference type="SAM" id="Coils"/>
    </source>
</evidence>
<dbReference type="OrthoDB" id="568502at2759"/>
<name>A0A507CGG5_9FUNG</name>
<dbReference type="Proteomes" id="UP000319731">
    <property type="component" value="Unassembled WGS sequence"/>
</dbReference>
<sequence length="753" mass="86519">MLESSGLRNLLSQKERELREVYDLNVSKLEQAVHEKDAEINQLKTRFQSLQDDFLYNLNLLEERDKELERFETSEDQFKTDVHDREARISELKIVIADKASEISNLRALVQAQEQHEIEAIRKLRREHELAVQSYENAQRARDDRSDEEKTELIMQLRTAAQDFDLLKQTHTADLDRIRRDHELDIRLIKQDSDQRLLDAEHGVATALGELSAAKMARDALEDKLQQQLEHNRNLDQRLRQSQWEMADLVKSHAVKVAELEVTLNQVLSKQEDDKRANEELRVRLQTESDRSQKNLEHEKIVLTDRLSHVTAKLNEAVSLNTANSSQSHSSITMLKATIEEQADRMQALDSEVAKLRLELKDSQASQQHHISRRDADLHHLTERLQRTEAENVELHQKINLYKQEISKRMEVEGALNRSMTEQNMEWERRYDELMRKRYWEQEDFIRSVVASKDRAEADLKLLRSRLDHADTQGLAAETDAWIQSMEGENQMLKGRIDELMIQNDQLATVVHQMKEDMASLYHNNSMAAHKPSEDELAPLHRLLAQKQALIDDLLEAQTRLHERTRASLVFKENVRPVLPDTQPSSTNKTPDALQHENAQLRAQLRSAASDLKKLAGERIKLMDMSNALRAELRMLRESATTDEDIEAVNNMNDAAVKTRTRSAVRVKPLGSSTKTGTKRVVVVTSTTPAATMNGSHNSRPAAAVIIGSAPISTRPGRTRIGESPMDPMEKESLRKADLRTRGIRNWNDKDDL</sequence>
<accession>A0A507CGG5</accession>
<dbReference type="AlphaFoldDB" id="A0A507CGG5"/>
<evidence type="ECO:0000313" key="4">
    <source>
        <dbReference type="Proteomes" id="UP000319731"/>
    </source>
</evidence>
<feature type="coiled-coil region" evidence="1">
    <location>
        <begin position="211"/>
        <end position="238"/>
    </location>
</feature>
<dbReference type="PANTHER" id="PTHR46725:SF1">
    <property type="entry name" value="COILED-COIL DOMAIN-CONTAINING PROTEIN 57"/>
    <property type="match status" value="1"/>
</dbReference>
<keyword evidence="4" id="KW-1185">Reference proteome</keyword>
<dbReference type="GO" id="GO:0060271">
    <property type="term" value="P:cilium assembly"/>
    <property type="evidence" value="ECO:0007669"/>
    <property type="project" value="TreeGrafter"/>
</dbReference>
<dbReference type="InterPro" id="IPR042481">
    <property type="entry name" value="CCDC57"/>
</dbReference>
<dbReference type="GO" id="GO:0005876">
    <property type="term" value="C:spindle microtubule"/>
    <property type="evidence" value="ECO:0007669"/>
    <property type="project" value="TreeGrafter"/>
</dbReference>
<dbReference type="GO" id="GO:0045931">
    <property type="term" value="P:positive regulation of mitotic cell cycle"/>
    <property type="evidence" value="ECO:0007669"/>
    <property type="project" value="TreeGrafter"/>
</dbReference>
<protein>
    <submittedName>
        <fullName evidence="3">Uncharacterized protein</fullName>
    </submittedName>
</protein>
<organism evidence="3 4">
    <name type="scientific">Synchytrium microbalum</name>
    <dbReference type="NCBI Taxonomy" id="1806994"/>
    <lineage>
        <taxon>Eukaryota</taxon>
        <taxon>Fungi</taxon>
        <taxon>Fungi incertae sedis</taxon>
        <taxon>Chytridiomycota</taxon>
        <taxon>Chytridiomycota incertae sedis</taxon>
        <taxon>Chytridiomycetes</taxon>
        <taxon>Synchytriales</taxon>
        <taxon>Synchytriaceae</taxon>
        <taxon>Synchytrium</taxon>
    </lineage>
</organism>
<evidence type="ECO:0000313" key="3">
    <source>
        <dbReference type="EMBL" id="TPX38309.1"/>
    </source>
</evidence>
<feature type="coiled-coil region" evidence="1">
    <location>
        <begin position="26"/>
        <end position="53"/>
    </location>
</feature>
<dbReference type="EMBL" id="QEAO01000001">
    <property type="protein sequence ID" value="TPX38309.1"/>
    <property type="molecule type" value="Genomic_DNA"/>
</dbReference>
<dbReference type="PANTHER" id="PTHR46725">
    <property type="entry name" value="COILED-COIL DOMAIN-CONTAINING PROTEIN 57"/>
    <property type="match status" value="1"/>
</dbReference>
<keyword evidence="1" id="KW-0175">Coiled coil</keyword>
<gene>
    <name evidence="3" type="ORF">SmJEL517_g00132</name>
</gene>